<feature type="transmembrane region" description="Helical" evidence="13">
    <location>
        <begin position="707"/>
        <end position="728"/>
    </location>
</feature>
<feature type="domain" description="GPI ethanolamine phosphate transferase 1 C-terminal" evidence="14">
    <location>
        <begin position="387"/>
        <end position="807"/>
    </location>
</feature>
<evidence type="ECO:0000256" key="5">
    <source>
        <dbReference type="ARBA" id="ARBA00022502"/>
    </source>
</evidence>
<dbReference type="InterPro" id="IPR002591">
    <property type="entry name" value="Phosphodiest/P_Trfase"/>
</dbReference>
<dbReference type="Proteomes" id="UP000078561">
    <property type="component" value="Unassembled WGS sequence"/>
</dbReference>
<feature type="transmembrane region" description="Helical" evidence="13">
    <location>
        <begin position="6"/>
        <end position="27"/>
    </location>
</feature>
<feature type="transmembrane region" description="Helical" evidence="13">
    <location>
        <begin position="748"/>
        <end position="771"/>
    </location>
</feature>
<dbReference type="FunFam" id="3.40.720.10:FF:000015">
    <property type="entry name" value="GPI ethanolamine phosphate transferase 1"/>
    <property type="match status" value="1"/>
</dbReference>
<reference evidence="15" key="1">
    <citation type="submission" date="2016-04" db="EMBL/GenBank/DDBJ databases">
        <authorList>
            <person name="Evans L.H."/>
            <person name="Alamgir A."/>
            <person name="Owens N."/>
            <person name="Weber N.D."/>
            <person name="Virtaneva K."/>
            <person name="Barbian K."/>
            <person name="Babar A."/>
            <person name="Rosenke K."/>
        </authorList>
    </citation>
    <scope>NUCLEOTIDE SEQUENCE [LARGE SCALE GENOMIC DNA]</scope>
    <source>
        <strain evidence="15">CBS 101.48</strain>
    </source>
</reference>
<evidence type="ECO:0000256" key="4">
    <source>
        <dbReference type="ARBA" id="ARBA00020831"/>
    </source>
</evidence>
<feature type="transmembrane region" description="Helical" evidence="13">
    <location>
        <begin position="553"/>
        <end position="574"/>
    </location>
</feature>
<dbReference type="EC" id="2.-.-.-" evidence="13"/>
<evidence type="ECO:0000259" key="14">
    <source>
        <dbReference type="Pfam" id="PF04987"/>
    </source>
</evidence>
<keyword evidence="8 13" id="KW-0256">Endoplasmic reticulum</keyword>
<feature type="transmembrane region" description="Helical" evidence="13">
    <location>
        <begin position="408"/>
        <end position="435"/>
    </location>
</feature>
<evidence type="ECO:0000256" key="8">
    <source>
        <dbReference type="ARBA" id="ARBA00022824"/>
    </source>
</evidence>
<keyword evidence="11" id="KW-0325">Glycoprotein</keyword>
<evidence type="ECO:0000313" key="16">
    <source>
        <dbReference type="Proteomes" id="UP000078561"/>
    </source>
</evidence>
<evidence type="ECO:0000256" key="13">
    <source>
        <dbReference type="RuleBase" id="RU367138"/>
    </source>
</evidence>
<dbReference type="GO" id="GO:0005789">
    <property type="term" value="C:endoplasmic reticulum membrane"/>
    <property type="evidence" value="ECO:0007669"/>
    <property type="project" value="UniProtKB-SubCell"/>
</dbReference>
<dbReference type="FunCoup" id="A0A163JMV6">
    <property type="interactions" value="242"/>
</dbReference>
<keyword evidence="6 13" id="KW-0808">Transferase</keyword>
<dbReference type="GO" id="GO:0051377">
    <property type="term" value="F:mannose-ethanolamine phosphotransferase activity"/>
    <property type="evidence" value="ECO:0007669"/>
    <property type="project" value="UniProtKB-UniRule"/>
</dbReference>
<feature type="transmembrane region" description="Helical" evidence="13">
    <location>
        <begin position="586"/>
        <end position="606"/>
    </location>
</feature>
<evidence type="ECO:0000256" key="3">
    <source>
        <dbReference type="ARBA" id="ARBA00008400"/>
    </source>
</evidence>
<evidence type="ECO:0000313" key="15">
    <source>
        <dbReference type="EMBL" id="SAM03886.1"/>
    </source>
</evidence>
<dbReference type="PANTHER" id="PTHR12250:SF0">
    <property type="entry name" value="GPI ETHANOLAMINE PHOSPHATE TRANSFERASE 1"/>
    <property type="match status" value="1"/>
</dbReference>
<evidence type="ECO:0000256" key="12">
    <source>
        <dbReference type="ARBA" id="ARBA00024850"/>
    </source>
</evidence>
<protein>
    <recommendedName>
        <fullName evidence="4 13">GPI ethanolamine phosphate transferase 1</fullName>
        <ecNumber evidence="13">2.-.-.-</ecNumber>
    </recommendedName>
</protein>
<dbReference type="InterPro" id="IPR017850">
    <property type="entry name" value="Alkaline_phosphatase_core_sf"/>
</dbReference>
<feature type="transmembrane region" description="Helical" evidence="13">
    <location>
        <begin position="646"/>
        <end position="664"/>
    </location>
</feature>
<dbReference type="OMA" id="QSYFHRE"/>
<dbReference type="InterPro" id="IPR007070">
    <property type="entry name" value="GPI_EtnP_transferase_1"/>
</dbReference>
<comment type="function">
    <text evidence="12 13">Ethanolamine phosphate transferase involved in glycosylphosphatidylinositol-anchor biosynthesis. Transfers ethanolamine phosphate to the first alpha-1,4-linked mannose of the glycosylphosphatidylinositol precursor of GPI-anchor.</text>
</comment>
<dbReference type="Gene3D" id="3.40.720.10">
    <property type="entry name" value="Alkaline Phosphatase, subunit A"/>
    <property type="match status" value="1"/>
</dbReference>
<accession>A0A163JMV6</accession>
<dbReference type="UniPathway" id="UPA00196"/>
<dbReference type="GO" id="GO:0006506">
    <property type="term" value="P:GPI anchor biosynthetic process"/>
    <property type="evidence" value="ECO:0007669"/>
    <property type="project" value="UniProtKB-UniPathway"/>
</dbReference>
<dbReference type="STRING" id="4829.A0A163JMV6"/>
<dbReference type="Pfam" id="PF04987">
    <property type="entry name" value="PigN"/>
    <property type="match status" value="1"/>
</dbReference>
<feature type="transmembrane region" description="Helical" evidence="13">
    <location>
        <begin position="815"/>
        <end position="839"/>
    </location>
</feature>
<dbReference type="AlphaFoldDB" id="A0A163JMV6"/>
<dbReference type="InParanoid" id="A0A163JMV6"/>
<evidence type="ECO:0000256" key="11">
    <source>
        <dbReference type="ARBA" id="ARBA00023180"/>
    </source>
</evidence>
<evidence type="ECO:0000256" key="1">
    <source>
        <dbReference type="ARBA" id="ARBA00004477"/>
    </source>
</evidence>
<keyword evidence="7 13" id="KW-0812">Transmembrane</keyword>
<keyword evidence="5 13" id="KW-0337">GPI-anchor biosynthesis</keyword>
<keyword evidence="16" id="KW-1185">Reference proteome</keyword>
<comment type="subcellular location">
    <subcellularLocation>
        <location evidence="1 13">Endoplasmic reticulum membrane</location>
        <topology evidence="1 13">Multi-pass membrane protein</topology>
    </subcellularLocation>
</comment>
<feature type="transmembrane region" description="Helical" evidence="13">
    <location>
        <begin position="618"/>
        <end position="637"/>
    </location>
</feature>
<dbReference type="PANTHER" id="PTHR12250">
    <property type="entry name" value="PHOSPHATIDYLINOSITOL GLYCAN, CLASS N"/>
    <property type="match status" value="1"/>
</dbReference>
<dbReference type="Pfam" id="PF01663">
    <property type="entry name" value="Phosphodiest"/>
    <property type="match status" value="1"/>
</dbReference>
<gene>
    <name evidence="15" type="primary">ABSGL_09742.1 scaffold 11617</name>
</gene>
<dbReference type="InterPro" id="IPR017852">
    <property type="entry name" value="GPI_EtnP_transferase_1_C"/>
</dbReference>
<dbReference type="EMBL" id="LT554307">
    <property type="protein sequence ID" value="SAM03886.1"/>
    <property type="molecule type" value="Genomic_DNA"/>
</dbReference>
<evidence type="ECO:0000256" key="9">
    <source>
        <dbReference type="ARBA" id="ARBA00022989"/>
    </source>
</evidence>
<evidence type="ECO:0000256" key="2">
    <source>
        <dbReference type="ARBA" id="ARBA00004687"/>
    </source>
</evidence>
<dbReference type="InterPro" id="IPR037671">
    <property type="entry name" value="PIGN_N"/>
</dbReference>
<feature type="transmembrane region" description="Helical" evidence="13">
    <location>
        <begin position="503"/>
        <end position="519"/>
    </location>
</feature>
<dbReference type="OrthoDB" id="2748310at2759"/>
<evidence type="ECO:0000256" key="7">
    <source>
        <dbReference type="ARBA" id="ARBA00022692"/>
    </source>
</evidence>
<dbReference type="SUPFAM" id="SSF53649">
    <property type="entry name" value="Alkaline phosphatase-like"/>
    <property type="match status" value="1"/>
</dbReference>
<comment type="pathway">
    <text evidence="2 13">Glycolipid biosynthesis; glycosylphosphatidylinositol-anchor biosynthesis.</text>
</comment>
<feature type="transmembrane region" description="Helical" evidence="13">
    <location>
        <begin position="526"/>
        <end position="547"/>
    </location>
</feature>
<evidence type="ECO:0000256" key="6">
    <source>
        <dbReference type="ARBA" id="ARBA00022679"/>
    </source>
</evidence>
<organism evidence="15">
    <name type="scientific">Absidia glauca</name>
    <name type="common">Pin mould</name>
    <dbReference type="NCBI Taxonomy" id="4829"/>
    <lineage>
        <taxon>Eukaryota</taxon>
        <taxon>Fungi</taxon>
        <taxon>Fungi incertae sedis</taxon>
        <taxon>Mucoromycota</taxon>
        <taxon>Mucoromycotina</taxon>
        <taxon>Mucoromycetes</taxon>
        <taxon>Mucorales</taxon>
        <taxon>Cunninghamellaceae</taxon>
        <taxon>Absidia</taxon>
    </lineage>
</organism>
<keyword evidence="10 13" id="KW-0472">Membrane</keyword>
<evidence type="ECO:0000256" key="10">
    <source>
        <dbReference type="ARBA" id="ARBA00023136"/>
    </source>
</evidence>
<proteinExistence type="inferred from homology"/>
<feature type="transmembrane region" description="Helical" evidence="13">
    <location>
        <begin position="783"/>
        <end position="803"/>
    </location>
</feature>
<keyword evidence="9 13" id="KW-1133">Transmembrane helix</keyword>
<name>A0A163JMV6_ABSGL</name>
<dbReference type="CDD" id="cd16020">
    <property type="entry name" value="GPI_EPT_1"/>
    <property type="match status" value="1"/>
</dbReference>
<sequence>MLSREALLLIGVIFHIIYLFSIFDIYFTSPLVHGMNYHESPIAPPAERVVLIVGDGLRADKLFELDSEGSSRAPYLRSIVKEQGAWGISHTRVPTESRPGHVAIIAGFYEDVSAVTTGWSMNPVQFDSVFNQSRHTWSFGSPDILPMFQHGASDSSRVEAFMYPHEFEEFAGDASHLDTWVFDHVKTLFNNASKDSGLDRQLRQDKNVFFLHLLGLDTNGHAHRPYSKEYYDNIGLVDRGVKEMVDLIESFYGNDGKTSYVFTADHGMNNRGAHGDGHPDNTRTPIIAWGAGIRKPILSSRGHDDISATWELDQYERQDVLQADIAPLMTHLVDEKQDHELFFRSFSPLSDKHHPQTFITNIRQLIDSQEYRRAEAMSRQLIELSLDGLRYFQTYDWLFLRSVITAGFIGWCLYCLEFVHVISSIVFLVLAGMIWIQKMPALYYAYVFFPVFFWDQVAQNVGTLKLSGALILSHGYCKPLLAVTGTLLALEALVYSFFEREVLTAMFVLISFWPLVMPSKMRKDRPLLLVAWTLCCWCTSIFTVLPVEKDADIMLVVYGGLLGLGIGLYLVWFLNFKKRIGSQETALLVGQLVANGLSIALVYSTTVSQEIKQERLPLLNQVSNWIIVCTTSAYPFIYRGKTNQDYLGRMLTICFGFAPLMTLLSISYEMLFYVSLCTTVLMWLEVERGLYQPTGPSKVRSLQSSDIRVVLLFLFFINVGFFGTGNVASLSSFTLESVYRFVTVFNPFLMGALLITKVLIPFFVISSVLGVLTTSLDLSSFSLFLCVVAITDVQTINFFYFVSDYGSWLEIGTSISHFCIAELFIIFTIILFFLSRWLVGHLSASSMHAHRHVKVQ</sequence>
<comment type="similarity">
    <text evidence="3 13">Belongs to the PIGG/PIGN/PIGO family. PIGN subfamily.</text>
</comment>